<comment type="function">
    <text evidence="9">Allosteric enzyme that catalyzes the rate-limiting step in glycogen catabolism, the phosphorolytic cleavage of glycogen to produce glucose-1-phosphate, and plays a central role in maintaining cellular and organismal glucose homeostasis.</text>
</comment>
<dbReference type="AlphaFoldDB" id="A0A1L2FV28"/>
<evidence type="ECO:0000256" key="9">
    <source>
        <dbReference type="RuleBase" id="RU000587"/>
    </source>
</evidence>
<keyword evidence="6 8" id="KW-0663">Pyridoxal phosphate</keyword>
<dbReference type="GO" id="GO:0005737">
    <property type="term" value="C:cytoplasm"/>
    <property type="evidence" value="ECO:0007669"/>
    <property type="project" value="TreeGrafter"/>
</dbReference>
<name>A0A1L2FV28_9MYCE</name>
<dbReference type="CDD" id="cd04300">
    <property type="entry name" value="GT35_Glycogen_Phosphorylase"/>
    <property type="match status" value="1"/>
</dbReference>
<keyword evidence="7 9" id="KW-0119">Carbohydrate metabolism</keyword>
<evidence type="ECO:0000256" key="2">
    <source>
        <dbReference type="ARBA" id="ARBA00001933"/>
    </source>
</evidence>
<dbReference type="InterPro" id="IPR035090">
    <property type="entry name" value="Pyridoxal_P_attach_site"/>
</dbReference>
<feature type="transmembrane region" description="Helical" evidence="11">
    <location>
        <begin position="35"/>
        <end position="52"/>
    </location>
</feature>
<dbReference type="Pfam" id="PF00343">
    <property type="entry name" value="Phosphorylase"/>
    <property type="match status" value="1"/>
</dbReference>
<feature type="modified residue" description="N6-(pyridoxal phosphate)lysine" evidence="8">
    <location>
        <position position="709"/>
    </location>
</feature>
<dbReference type="EMBL" id="KX539479">
    <property type="protein sequence ID" value="AOE43325.1"/>
    <property type="molecule type" value="Genomic_DNA"/>
</dbReference>
<dbReference type="Gene3D" id="3.40.50.2000">
    <property type="entry name" value="Glycogen Phosphorylase B"/>
    <property type="match status" value="2"/>
</dbReference>
<feature type="region of interest" description="Disordered" evidence="10">
    <location>
        <begin position="1"/>
        <end position="21"/>
    </location>
</feature>
<accession>A0A1L2FV28</accession>
<keyword evidence="11" id="KW-0812">Transmembrane</keyword>
<comment type="similarity">
    <text evidence="3 9">Belongs to the glycogen phosphorylase family.</text>
</comment>
<dbReference type="InterPro" id="IPR000811">
    <property type="entry name" value="Glyco_trans_35"/>
</dbReference>
<keyword evidence="4 9" id="KW-0328">Glycosyltransferase</keyword>
<evidence type="ECO:0000256" key="1">
    <source>
        <dbReference type="ARBA" id="ARBA00001275"/>
    </source>
</evidence>
<comment type="catalytic activity">
    <reaction evidence="1 9">
        <text>[(1-&gt;4)-alpha-D-glucosyl](n) + phosphate = [(1-&gt;4)-alpha-D-glucosyl](n-1) + alpha-D-glucose 1-phosphate</text>
        <dbReference type="Rhea" id="RHEA:41732"/>
        <dbReference type="Rhea" id="RHEA-COMP:9584"/>
        <dbReference type="Rhea" id="RHEA-COMP:9586"/>
        <dbReference type="ChEBI" id="CHEBI:15444"/>
        <dbReference type="ChEBI" id="CHEBI:43474"/>
        <dbReference type="ChEBI" id="CHEBI:58601"/>
        <dbReference type="EC" id="2.4.1.1"/>
    </reaction>
</comment>
<evidence type="ECO:0000256" key="10">
    <source>
        <dbReference type="SAM" id="MobiDB-lite"/>
    </source>
</evidence>
<evidence type="ECO:0000256" key="3">
    <source>
        <dbReference type="ARBA" id="ARBA00006047"/>
    </source>
</evidence>
<dbReference type="InterPro" id="IPR011833">
    <property type="entry name" value="Glycg_phsphrylas"/>
</dbReference>
<sequence>MMSIPHKQTARTTTGVVPPTEKKKGSKLFALKTDFLKNGMFILYIILFIYVYEDTIQKGILDHVEYTLARTKYNFDSFSAYQGSAYSVRDRLIERWNETQQYYTERDPKRVYYLSMEFLMGRSLQNAIYNMNLKDEYHNALLELGFELEDLYEEEKDAALGNGGLGRLAACFMDSLATLKYPAWGYGLRYNYGMFEQGIYDGYQTEVPDYWLVAGNPWEIERLDVQYTVRFYGHVTERKSSEGSKFDWEGGELVQAIAYDTPVPGYHTINTNNIRLWSSKPHKEFDLEAFNGGNYLSAVEAKQRSENITSVLYPNDNTYSGKELRLKQQYFFIAATLCDIVRRYKKTHSGWKDFSSKVAIQLNDTHPTIGIVELFRKLLDEEGLGWDEAWDIVTRTFAYTNHTILPEALEMWPVQLIESLLPRHMQLIYGINHRFLITVTQKWPNNIEKMRSLSIIQEGDEKRVRMAHLAIVGSHCVNGVAAMHSELVKHRVFPDFFALFPNKFQNKTNGVTPRRWIEQANPGLSAIFTKWLGSDRWTTNLEMVKEIKTHINNPELHAEWRMVKQLNKQRLAEFILKHCGVRINPNALFDVHIKRIHEYKRQLLNILGVIHRYLSIKKLSPEERKNVVPRVVIFAGKAAPGYFMAKRHIKLINSVAEVINKDKEVEQYLKVVFVANYNVSMAQVIIPASDINQQISTAGTEASGTSNMKFTMNGSLIIGTLDGANVEIAEEVGEDNMFIFGLRTSEIDRAREKMKAKEVVIDPRLQEVFLNIELGTFGPPEIFKPILDSLIFNDFYLTIQDFPLYLEAQEEVDALWRRPEDWVRKSIINSASTYFFSSDRAMNEYAEQIWGIQPCEVETADNRRY</sequence>
<comment type="cofactor">
    <cofactor evidence="2 9">
        <name>pyridoxal 5'-phosphate</name>
        <dbReference type="ChEBI" id="CHEBI:597326"/>
    </cofactor>
</comment>
<evidence type="ECO:0000256" key="8">
    <source>
        <dbReference type="PIRSR" id="PIRSR000460-1"/>
    </source>
</evidence>
<dbReference type="PIRSF" id="PIRSF000460">
    <property type="entry name" value="Pprylas_GlgP"/>
    <property type="match status" value="1"/>
</dbReference>
<evidence type="ECO:0000256" key="7">
    <source>
        <dbReference type="ARBA" id="ARBA00023277"/>
    </source>
</evidence>
<reference evidence="12" key="1">
    <citation type="submission" date="2016-06" db="EMBL/GenBank/DDBJ databases">
        <title>A core phylogeny of Dictyostelia derived from 50 functionally divergent proteins retrieved from five existing and six newly sequenced genomes.</title>
        <authorList>
            <person name="Singh R."/>
            <person name="Schilde C."/>
            <person name="Gezzard T."/>
            <person name="Schaap P."/>
        </authorList>
    </citation>
    <scope>NUCLEOTIDE SEQUENCE</scope>
    <source>
        <strain evidence="12">MexM19A</strain>
    </source>
</reference>
<evidence type="ECO:0000256" key="4">
    <source>
        <dbReference type="ARBA" id="ARBA00022676"/>
    </source>
</evidence>
<keyword evidence="5 9" id="KW-0808">Transferase</keyword>
<evidence type="ECO:0000256" key="6">
    <source>
        <dbReference type="ARBA" id="ARBA00022898"/>
    </source>
</evidence>
<protein>
    <recommendedName>
        <fullName evidence="9">Alpha-1,4 glucan phosphorylase</fullName>
        <ecNumber evidence="9">2.4.1.1</ecNumber>
    </recommendedName>
</protein>
<evidence type="ECO:0000313" key="12">
    <source>
        <dbReference type="EMBL" id="AOE43325.1"/>
    </source>
</evidence>
<evidence type="ECO:0000256" key="11">
    <source>
        <dbReference type="SAM" id="Phobius"/>
    </source>
</evidence>
<keyword evidence="11" id="KW-0472">Membrane</keyword>
<dbReference type="PANTHER" id="PTHR11468:SF3">
    <property type="entry name" value="GLYCOGEN PHOSPHORYLASE, LIVER FORM"/>
    <property type="match status" value="1"/>
</dbReference>
<dbReference type="NCBIfam" id="TIGR02093">
    <property type="entry name" value="P_ylase"/>
    <property type="match status" value="1"/>
</dbReference>
<dbReference type="EC" id="2.4.1.1" evidence="9"/>
<dbReference type="SUPFAM" id="SSF53756">
    <property type="entry name" value="UDP-Glycosyltransferase/glycogen phosphorylase"/>
    <property type="match status" value="1"/>
</dbReference>
<dbReference type="GO" id="GO:0008184">
    <property type="term" value="F:glycogen phosphorylase activity"/>
    <property type="evidence" value="ECO:0007669"/>
    <property type="project" value="InterPro"/>
</dbReference>
<dbReference type="GO" id="GO:0030170">
    <property type="term" value="F:pyridoxal phosphate binding"/>
    <property type="evidence" value="ECO:0007669"/>
    <property type="project" value="InterPro"/>
</dbReference>
<dbReference type="GO" id="GO:0005980">
    <property type="term" value="P:glycogen catabolic process"/>
    <property type="evidence" value="ECO:0007669"/>
    <property type="project" value="TreeGrafter"/>
</dbReference>
<dbReference type="PROSITE" id="PS00102">
    <property type="entry name" value="PHOSPHORYLASE"/>
    <property type="match status" value="1"/>
</dbReference>
<evidence type="ECO:0000256" key="5">
    <source>
        <dbReference type="ARBA" id="ARBA00022679"/>
    </source>
</evidence>
<dbReference type="PANTHER" id="PTHR11468">
    <property type="entry name" value="GLYCOGEN PHOSPHORYLASE"/>
    <property type="match status" value="1"/>
</dbReference>
<proteinExistence type="inferred from homology"/>
<keyword evidence="11" id="KW-1133">Transmembrane helix</keyword>
<dbReference type="FunFam" id="3.40.50.2000:FF:000002">
    <property type="entry name" value="Alpha-1,4 glucan phosphorylase"/>
    <property type="match status" value="1"/>
</dbReference>
<gene>
    <name evidence="12" type="primary">glpV</name>
</gene>
<organism evidence="12">
    <name type="scientific">Cavenderia deminutiva</name>
    <dbReference type="NCBI Taxonomy" id="361123"/>
    <lineage>
        <taxon>Eukaryota</taxon>
        <taxon>Amoebozoa</taxon>
        <taxon>Evosea</taxon>
        <taxon>Eumycetozoa</taxon>
        <taxon>Dictyostelia</taxon>
        <taxon>Acytosteliales</taxon>
        <taxon>Cavenderiaceae</taxon>
        <taxon>Cavenderia</taxon>
    </lineage>
</organism>